<feature type="transmembrane region" description="Helical" evidence="7">
    <location>
        <begin position="203"/>
        <end position="222"/>
    </location>
</feature>
<feature type="transmembrane region" description="Helical" evidence="7">
    <location>
        <begin position="229"/>
        <end position="250"/>
    </location>
</feature>
<reference evidence="9 10" key="1">
    <citation type="journal article" date="2019" name="Sci. Rep.">
        <title>Extended insight into the Mycobacterium chelonae-abscessus complex through whole genome sequencing of Mycobacterium salmoniphilum outbreak and Mycobacterium salmoniphilum-like strains.</title>
        <authorList>
            <person name="Behra P.R.K."/>
            <person name="Das S."/>
            <person name="Pettersson B.M.F."/>
            <person name="Shirreff L."/>
            <person name="DuCote T."/>
            <person name="Jacobsson K.G."/>
            <person name="Ennis D.G."/>
            <person name="Kirsebom L.A."/>
        </authorList>
    </citation>
    <scope>NUCLEOTIDE SEQUENCE [LARGE SCALE GENOMIC DNA]</scope>
    <source>
        <strain evidence="9 10">CCUG 60884</strain>
    </source>
</reference>
<dbReference type="PANTHER" id="PTHR33406:SF6">
    <property type="entry name" value="MEMBRANE PROTEIN YDGH-RELATED"/>
    <property type="match status" value="1"/>
</dbReference>
<keyword evidence="6 7" id="KW-0472">Membrane</keyword>
<dbReference type="Pfam" id="PF03176">
    <property type="entry name" value="MMPL"/>
    <property type="match status" value="2"/>
</dbReference>
<feature type="transmembrane region" description="Helical" evidence="7">
    <location>
        <begin position="30"/>
        <end position="49"/>
    </location>
</feature>
<feature type="domain" description="Membrane transport protein MMPL" evidence="8">
    <location>
        <begin position="629"/>
        <end position="961"/>
    </location>
</feature>
<feature type="transmembrane region" description="Helical" evidence="7">
    <location>
        <begin position="782"/>
        <end position="801"/>
    </location>
</feature>
<dbReference type="SUPFAM" id="SSF82866">
    <property type="entry name" value="Multidrug efflux transporter AcrB transmembrane domain"/>
    <property type="match status" value="2"/>
</dbReference>
<keyword evidence="3" id="KW-1003">Cell membrane</keyword>
<feature type="transmembrane region" description="Helical" evidence="7">
    <location>
        <begin position="262"/>
        <end position="284"/>
    </location>
</feature>
<comment type="caution">
    <text evidence="9">The sequence shown here is derived from an EMBL/GenBank/DDBJ whole genome shotgun (WGS) entry which is preliminary data.</text>
</comment>
<evidence type="ECO:0000256" key="1">
    <source>
        <dbReference type="ARBA" id="ARBA00004651"/>
    </source>
</evidence>
<dbReference type="AlphaFoldDB" id="A0A4R8STD0"/>
<evidence type="ECO:0000256" key="5">
    <source>
        <dbReference type="ARBA" id="ARBA00022989"/>
    </source>
</evidence>
<feature type="domain" description="Membrane transport protein MMPL" evidence="8">
    <location>
        <begin position="63"/>
        <end position="396"/>
    </location>
</feature>
<organism evidence="9 10">
    <name type="scientific">Mycobacteroides salmoniphilum</name>
    <dbReference type="NCBI Taxonomy" id="404941"/>
    <lineage>
        <taxon>Bacteria</taxon>
        <taxon>Bacillati</taxon>
        <taxon>Actinomycetota</taxon>
        <taxon>Actinomycetes</taxon>
        <taxon>Mycobacteriales</taxon>
        <taxon>Mycobacteriaceae</taxon>
        <taxon>Mycobacteroides</taxon>
    </lineage>
</organism>
<evidence type="ECO:0000256" key="6">
    <source>
        <dbReference type="ARBA" id="ARBA00023136"/>
    </source>
</evidence>
<feature type="transmembrane region" description="Helical" evidence="7">
    <location>
        <begin position="841"/>
        <end position="860"/>
    </location>
</feature>
<comment type="subcellular location">
    <subcellularLocation>
        <location evidence="1">Cell membrane</location>
        <topology evidence="1">Multi-pass membrane protein</topology>
    </subcellularLocation>
</comment>
<proteinExistence type="inferred from homology"/>
<dbReference type="PANTHER" id="PTHR33406">
    <property type="entry name" value="MEMBRANE PROTEIN MJ1562-RELATED"/>
    <property type="match status" value="1"/>
</dbReference>
<feature type="transmembrane region" description="Helical" evidence="7">
    <location>
        <begin position="807"/>
        <end position="829"/>
    </location>
</feature>
<dbReference type="Gene3D" id="1.20.1640.10">
    <property type="entry name" value="Multidrug efflux transporter AcrB transmembrane domain"/>
    <property type="match status" value="2"/>
</dbReference>
<evidence type="ECO:0000259" key="8">
    <source>
        <dbReference type="Pfam" id="PF03176"/>
    </source>
</evidence>
<evidence type="ECO:0000313" key="10">
    <source>
        <dbReference type="Proteomes" id="UP000294604"/>
    </source>
</evidence>
<dbReference type="InterPro" id="IPR004869">
    <property type="entry name" value="MMPL_dom"/>
</dbReference>
<dbReference type="InterPro" id="IPR050545">
    <property type="entry name" value="Mycobact_MmpL"/>
</dbReference>
<feature type="transmembrane region" description="Helical" evidence="7">
    <location>
        <begin position="880"/>
        <end position="905"/>
    </location>
</feature>
<protein>
    <submittedName>
        <fullName evidence="9">Membrane transport protein mmpL8</fullName>
    </submittedName>
</protein>
<evidence type="ECO:0000256" key="2">
    <source>
        <dbReference type="ARBA" id="ARBA00010157"/>
    </source>
</evidence>
<evidence type="ECO:0000256" key="3">
    <source>
        <dbReference type="ARBA" id="ARBA00022475"/>
    </source>
</evidence>
<feature type="transmembrane region" description="Helical" evidence="7">
    <location>
        <begin position="305"/>
        <end position="328"/>
    </location>
</feature>
<dbReference type="EMBL" id="PECL01000008">
    <property type="protein sequence ID" value="TEA03713.1"/>
    <property type="molecule type" value="Genomic_DNA"/>
</dbReference>
<keyword evidence="5 7" id="KW-1133">Transmembrane helix</keyword>
<dbReference type="SUPFAM" id="SSF58104">
    <property type="entry name" value="Methyl-accepting chemotaxis protein (MCP) signaling domain"/>
    <property type="match status" value="1"/>
</dbReference>
<gene>
    <name evidence="9" type="primary">mmpL8_11</name>
    <name evidence="9" type="ORF">CCUG60884_02568</name>
</gene>
<evidence type="ECO:0000256" key="7">
    <source>
        <dbReference type="SAM" id="Phobius"/>
    </source>
</evidence>
<evidence type="ECO:0000313" key="9">
    <source>
        <dbReference type="EMBL" id="TEA03713.1"/>
    </source>
</evidence>
<feature type="transmembrane region" description="Helical" evidence="7">
    <location>
        <begin position="917"/>
        <end position="939"/>
    </location>
</feature>
<feature type="transmembrane region" description="Helical" evidence="7">
    <location>
        <begin position="334"/>
        <end position="359"/>
    </location>
</feature>
<comment type="similarity">
    <text evidence="2">Belongs to the resistance-nodulation-cell division (RND) (TC 2.A.6) family. MmpL subfamily.</text>
</comment>
<name>A0A4R8STD0_9MYCO</name>
<dbReference type="GO" id="GO:0005886">
    <property type="term" value="C:plasma membrane"/>
    <property type="evidence" value="ECO:0007669"/>
    <property type="project" value="UniProtKB-SubCell"/>
</dbReference>
<dbReference type="STRING" id="404941.GCA_002013645_02540"/>
<sequence>MSPAARRRRRSGSVTSLSMWEAIARFCSRYAILVIGVWILAAAGGNLLVPQVESTAHNHARGFLPQSAPVNTAGAVMGKQFQDGDGGNLNYLVLESDHKLGPVEHQYHDRLLTKLRADTAHLDSAMDLWADPMTAEGALSPDGKAAYTMLRVTGELGGAQANASLDAVRQLVAKEPAPTGMHAWVTGPGATIADELTSIDTQMLMITGVTVVLIAVLLFAVYRSAITAAIPLITVGMGLGVARSIVAFLGERNLIEVSIFSVALLAALVLGAATDYGIFLLGRYHEQRRAGLEHEQSLAIANRSVAPVIAASGLTIAAALSCLMFAQVGMLRSAGLPCAIGILTGMAASLTLLPALIGLAGRRGLAQPRALRGKANRPGRRWRRVGTMVARWPGPVLVGSTLVLIVCAIPVAGLRLGFDELAAQPLSTHANRGYQAMDRHFPPNRLLPEIVSIESDHDLRNPAGVIGVERVTKKLMEIPGIRMVQSASRPAGAIPEQAALTEQAGIIADQLDDGTTQMSQRLGAVDQLSATLSQFSKAIAQLQKGLAGGVSGLGELNSGVGDMHSGMQALQDNVSQVSEYMDPLRNFTTGNPNCANDGICSLVLKAVEPMDSVVAATASLTSSTAKFGTGAQGMEKSFSGAVDSVKNMRATVAQLSAITDQLTKAVGETRTMFSGLTEYLRAMREDFRSSGEGGFYLPQRAWQDPRFQRAAGLYFAPDGRSTRMLVFGDGKVFGADGAHRSPQITLAVSEATKEGTLAGSTVNIAGFGTGTAELRGYVSEDFLLLAAVALALVFLIVLVMLRSPVAAAVVIGTVVVSYASALGITTLIWHDMLGRDLHWSVPSIALIALVAVGADYNLLFTMRMREEIFLDGAGLRTGMIRAFGGTGGVVTTAGIVFGITMFAMLSSDVLSIEQVGTAIGVGLIIDTLIVRTFVVPAVAGLLGKWFWWSPVPLLHGLLFRWSKARSPRTAGVLSYLVTRPSRLERTGA</sequence>
<accession>A0A4R8STD0</accession>
<evidence type="ECO:0000256" key="4">
    <source>
        <dbReference type="ARBA" id="ARBA00022692"/>
    </source>
</evidence>
<keyword evidence="4 7" id="KW-0812">Transmembrane</keyword>
<dbReference type="Proteomes" id="UP000294604">
    <property type="component" value="Unassembled WGS sequence"/>
</dbReference>